<comment type="caution">
    <text evidence="2">The sequence shown here is derived from an EMBL/GenBank/DDBJ whole genome shotgun (WGS) entry which is preliminary data.</text>
</comment>
<feature type="domain" description="VOC" evidence="1">
    <location>
        <begin position="9"/>
        <end position="139"/>
    </location>
</feature>
<dbReference type="InterPro" id="IPR037523">
    <property type="entry name" value="VOC_core"/>
</dbReference>
<organism evidence="2 3">
    <name type="scientific">Zemynaea arenosa</name>
    <dbReference type="NCBI Taxonomy" id="2561931"/>
    <lineage>
        <taxon>Bacteria</taxon>
        <taxon>Pseudomonadati</taxon>
        <taxon>Pseudomonadota</taxon>
        <taxon>Betaproteobacteria</taxon>
        <taxon>Burkholderiales</taxon>
        <taxon>Oxalobacteraceae</taxon>
        <taxon>Telluria group</taxon>
        <taxon>Zemynaea</taxon>
    </lineage>
</organism>
<dbReference type="PROSITE" id="PS51819">
    <property type="entry name" value="VOC"/>
    <property type="match status" value="1"/>
</dbReference>
<dbReference type="InterPro" id="IPR004360">
    <property type="entry name" value="Glyas_Fos-R_dOase_dom"/>
</dbReference>
<dbReference type="AlphaFoldDB" id="A0A4Y9RXW9"/>
<evidence type="ECO:0000259" key="1">
    <source>
        <dbReference type="PROSITE" id="PS51819"/>
    </source>
</evidence>
<reference evidence="2 3" key="1">
    <citation type="submission" date="2019-03" db="EMBL/GenBank/DDBJ databases">
        <title>Draft Genome Sequence of Massilia arenosa sp. nov., a Novel Massilia Species Isolated from a Sandy-loam Maize Soil.</title>
        <authorList>
            <person name="Raths R."/>
            <person name="Peta V."/>
            <person name="Bucking H."/>
        </authorList>
    </citation>
    <scope>NUCLEOTIDE SEQUENCE [LARGE SCALE GENOMIC DNA]</scope>
    <source>
        <strain evidence="2 3">MC02</strain>
    </source>
</reference>
<dbReference type="OrthoDB" id="9806868at2"/>
<dbReference type="SUPFAM" id="SSF54593">
    <property type="entry name" value="Glyoxalase/Bleomycin resistance protein/Dihydroxybiphenyl dioxygenase"/>
    <property type="match status" value="1"/>
</dbReference>
<dbReference type="Gene3D" id="3.30.720.120">
    <property type="match status" value="1"/>
</dbReference>
<sequence>MSAMTAKQTRSTVTPCLRYRDAPRAIEWLCETFGFEKQLIVPGQYGEIRHAQLVFGNGMIMLGSTAVQNDYGKLIKQPDDIGGMQTQTISLSVNDATEIYQRVKRTGVEIILDLVEAPYGGRGFTCRDLEGHVWSIGEYDPWAELPKHMQDHGQVQGG</sequence>
<dbReference type="Proteomes" id="UP000298438">
    <property type="component" value="Unassembled WGS sequence"/>
</dbReference>
<gene>
    <name evidence="2" type="ORF">E4L96_19150</name>
</gene>
<dbReference type="InterPro" id="IPR029068">
    <property type="entry name" value="Glyas_Bleomycin-R_OHBP_Dase"/>
</dbReference>
<dbReference type="PANTHER" id="PTHR34109">
    <property type="entry name" value="BNAUNNG04460D PROTEIN-RELATED"/>
    <property type="match status" value="1"/>
</dbReference>
<dbReference type="Pfam" id="PF00903">
    <property type="entry name" value="Glyoxalase"/>
    <property type="match status" value="1"/>
</dbReference>
<dbReference type="EMBL" id="SPVF01000247">
    <property type="protein sequence ID" value="TFW13733.1"/>
    <property type="molecule type" value="Genomic_DNA"/>
</dbReference>
<keyword evidence="3" id="KW-1185">Reference proteome</keyword>
<evidence type="ECO:0000313" key="2">
    <source>
        <dbReference type="EMBL" id="TFW13733.1"/>
    </source>
</evidence>
<protein>
    <submittedName>
        <fullName evidence="2">Glyoxalase</fullName>
    </submittedName>
</protein>
<name>A0A4Y9RXW9_9BURK</name>
<dbReference type="Gene3D" id="3.30.720.110">
    <property type="match status" value="1"/>
</dbReference>
<evidence type="ECO:0000313" key="3">
    <source>
        <dbReference type="Proteomes" id="UP000298438"/>
    </source>
</evidence>
<dbReference type="PANTHER" id="PTHR34109:SF1">
    <property type="entry name" value="VOC DOMAIN-CONTAINING PROTEIN"/>
    <property type="match status" value="1"/>
</dbReference>
<accession>A0A4Y9RXW9</accession>
<proteinExistence type="predicted"/>